<dbReference type="RefSeq" id="WP_015772649.1">
    <property type="nucleotide sequence ID" value="NC_013174.1"/>
</dbReference>
<dbReference type="PRINTS" id="PR00084">
    <property type="entry name" value="MTLDHDRGNASE"/>
</dbReference>
<dbReference type="InterPro" id="IPR008927">
    <property type="entry name" value="6-PGluconate_DH-like_C_sf"/>
</dbReference>
<dbReference type="Gene3D" id="1.10.1040.10">
    <property type="entry name" value="N-(1-d-carboxylethyl)-l-norvaline Dehydrogenase, domain 2"/>
    <property type="match status" value="1"/>
</dbReference>
<dbReference type="EMBL" id="CP001706">
    <property type="protein sequence ID" value="ACV10038.1"/>
    <property type="molecule type" value="Genomic_DNA"/>
</dbReference>
<dbReference type="SUPFAM" id="SSF51735">
    <property type="entry name" value="NAD(P)-binding Rossmann-fold domains"/>
    <property type="match status" value="1"/>
</dbReference>
<dbReference type="InterPro" id="IPR013118">
    <property type="entry name" value="Mannitol_DH_C"/>
</dbReference>
<dbReference type="InterPro" id="IPR036291">
    <property type="entry name" value="NAD(P)-bd_dom_sf"/>
</dbReference>
<dbReference type="InterPro" id="IPR050988">
    <property type="entry name" value="Mannitol_DH/Oxidoreductase"/>
</dbReference>
<dbReference type="Pfam" id="PF01232">
    <property type="entry name" value="Mannitol_dh"/>
    <property type="match status" value="1"/>
</dbReference>
<sequence>MIDTLPRTPLRRDTTGLTAQRDPRIVHIGLGAFHRAHQAWYTQHANDNWGIIAFTGRSPHAATQLTQQDGIYTLVTRSAQGDTHEIIDTITAAHDGNDLTTLTAHIAAATTAIITLTITEAGYHCIMGTTPPTLNLNDPHIDTDITTLRTLIGDGHTALTTHERRTLTLTTVPARIVLGLAARRDADAWPLAIMSCDNLPHNGAVTRAAITTIAHHVDPTLAQWITDHVSFVDSSIDRITPRTTDTDKRTVAHDTGYLDHTPVITEPFSSWVISGDFPAGRPAWENAGAQFVTDINPYERRKLWLLNGAHSLMAYAGQLRGHTTVSDAMLDPEVTTWINEFWDEAARHLTEPDLDIPAYRVALTQRFTNPRIAHPLAHIAHDGSLKLAARAVPVYQAEHAAGRSGTASLRLLAAWCDHLVIQHRNVIPIHDPNADALTHIITAHANTPRELATTQALITVLDPDLAANTTALTAIHTMRGSF</sequence>
<dbReference type="HOGENOM" id="CLU_027324_0_1_11"/>
<feature type="domain" description="Mannitol dehydrogenase C-terminal" evidence="4">
    <location>
        <begin position="294"/>
        <end position="475"/>
    </location>
</feature>
<dbReference type="Pfam" id="PF08125">
    <property type="entry name" value="Mannitol_dh_C"/>
    <property type="match status" value="1"/>
</dbReference>
<accession>C7R2P7</accession>
<dbReference type="InterPro" id="IPR013328">
    <property type="entry name" value="6PGD_dom2"/>
</dbReference>
<dbReference type="SUPFAM" id="SSF48179">
    <property type="entry name" value="6-phosphogluconate dehydrogenase C-terminal domain-like"/>
    <property type="match status" value="1"/>
</dbReference>
<dbReference type="PANTHER" id="PTHR43362">
    <property type="entry name" value="MANNITOL DEHYDROGENASE DSF1-RELATED"/>
    <property type="match status" value="1"/>
</dbReference>
<dbReference type="Proteomes" id="UP000000628">
    <property type="component" value="Chromosome"/>
</dbReference>
<feature type="domain" description="Mannitol dehydrogenase N-terminal" evidence="3">
    <location>
        <begin position="24"/>
        <end position="285"/>
    </location>
</feature>
<evidence type="ECO:0000256" key="2">
    <source>
        <dbReference type="ARBA" id="ARBA00048615"/>
    </source>
</evidence>
<evidence type="ECO:0000259" key="3">
    <source>
        <dbReference type="Pfam" id="PF01232"/>
    </source>
</evidence>
<organism evidence="5 6">
    <name type="scientific">Jonesia denitrificans (strain ATCC 14870 / DSM 20603 / BCRC 15368 / CIP 55.134 / JCM 11481 / NBRC 15587 / NCTC 10816 / Prevot 55134)</name>
    <name type="common">Listeria denitrificans</name>
    <dbReference type="NCBI Taxonomy" id="471856"/>
    <lineage>
        <taxon>Bacteria</taxon>
        <taxon>Bacillati</taxon>
        <taxon>Actinomycetota</taxon>
        <taxon>Actinomycetes</taxon>
        <taxon>Micrococcales</taxon>
        <taxon>Jonesiaceae</taxon>
        <taxon>Jonesia</taxon>
    </lineage>
</organism>
<keyword evidence="6" id="KW-1185">Reference proteome</keyword>
<dbReference type="Gene3D" id="3.40.50.720">
    <property type="entry name" value="NAD(P)-binding Rossmann-like Domain"/>
    <property type="match status" value="1"/>
</dbReference>
<evidence type="ECO:0000313" key="6">
    <source>
        <dbReference type="Proteomes" id="UP000000628"/>
    </source>
</evidence>
<reference evidence="5 6" key="1">
    <citation type="journal article" date="2009" name="Stand. Genomic Sci.">
        <title>Complete genome sequence of Jonesia denitrificans type strain (Prevot 55134).</title>
        <authorList>
            <person name="Pukall R."/>
            <person name="Gehrich-Schroter G."/>
            <person name="Lapidus A."/>
            <person name="Nolan M."/>
            <person name="Glavina Del Rio T."/>
            <person name="Lucas S."/>
            <person name="Chen F."/>
            <person name="Tice H."/>
            <person name="Pitluck S."/>
            <person name="Cheng J.F."/>
            <person name="Copeland A."/>
            <person name="Saunders E."/>
            <person name="Brettin T."/>
            <person name="Detter J.C."/>
            <person name="Bruce D."/>
            <person name="Goodwin L."/>
            <person name="Pati A."/>
            <person name="Ivanova N."/>
            <person name="Mavromatis K."/>
            <person name="Ovchinnikova G."/>
            <person name="Chen A."/>
            <person name="Palaniappan K."/>
            <person name="Land M."/>
            <person name="Hauser L."/>
            <person name="Chang Y.J."/>
            <person name="Jeffries C.D."/>
            <person name="Chain P."/>
            <person name="Goker M."/>
            <person name="Bristow J."/>
            <person name="Eisen J.A."/>
            <person name="Markowitz V."/>
            <person name="Hugenholtz P."/>
            <person name="Kyrpides N.C."/>
            <person name="Klenk H.P."/>
            <person name="Han C."/>
        </authorList>
    </citation>
    <scope>NUCLEOTIDE SEQUENCE [LARGE SCALE GENOMIC DNA]</scope>
    <source>
        <strain evidence="6">ATCC 14870 / DSM 20603 / BCRC 15368 / CIP 55.134 / JCM 11481 / NBRC 15587 / NCTC 10816 / Prevot 55134</strain>
    </source>
</reference>
<keyword evidence="1" id="KW-0560">Oxidoreductase</keyword>
<comment type="catalytic activity">
    <reaction evidence="2">
        <text>D-mannitol 1-phosphate + NAD(+) = beta-D-fructose 6-phosphate + NADH + H(+)</text>
        <dbReference type="Rhea" id="RHEA:19661"/>
        <dbReference type="ChEBI" id="CHEBI:15378"/>
        <dbReference type="ChEBI" id="CHEBI:57540"/>
        <dbReference type="ChEBI" id="CHEBI:57634"/>
        <dbReference type="ChEBI" id="CHEBI:57945"/>
        <dbReference type="ChEBI" id="CHEBI:61381"/>
        <dbReference type="EC" id="1.1.1.17"/>
    </reaction>
</comment>
<protein>
    <submittedName>
        <fullName evidence="5">Mannitol dehydrogenase domain protein</fullName>
    </submittedName>
</protein>
<dbReference type="InterPro" id="IPR000669">
    <property type="entry name" value="Mannitol_DH"/>
</dbReference>
<dbReference type="KEGG" id="jde:Jden_2406"/>
<dbReference type="eggNOG" id="COG0246">
    <property type="taxonomic scope" value="Bacteria"/>
</dbReference>
<name>C7R2P7_JONDD</name>
<dbReference type="GO" id="GO:0008926">
    <property type="term" value="F:mannitol-1-phosphate 5-dehydrogenase activity"/>
    <property type="evidence" value="ECO:0007669"/>
    <property type="project" value="UniProtKB-EC"/>
</dbReference>
<dbReference type="PANTHER" id="PTHR43362:SF1">
    <property type="entry name" value="MANNITOL DEHYDROGENASE 2-RELATED"/>
    <property type="match status" value="1"/>
</dbReference>
<evidence type="ECO:0000259" key="4">
    <source>
        <dbReference type="Pfam" id="PF08125"/>
    </source>
</evidence>
<dbReference type="OrthoDB" id="271711at2"/>
<dbReference type="STRING" id="471856.Jden_2406"/>
<evidence type="ECO:0000313" key="5">
    <source>
        <dbReference type="EMBL" id="ACV10038.1"/>
    </source>
</evidence>
<proteinExistence type="predicted"/>
<evidence type="ECO:0000256" key="1">
    <source>
        <dbReference type="ARBA" id="ARBA00023002"/>
    </source>
</evidence>
<gene>
    <name evidence="5" type="ordered locus">Jden_2406</name>
</gene>
<dbReference type="InterPro" id="IPR013131">
    <property type="entry name" value="Mannitol_DH_N"/>
</dbReference>
<dbReference type="AlphaFoldDB" id="C7R2P7"/>